<keyword evidence="6" id="KW-0067">ATP-binding</keyword>
<comment type="similarity">
    <text evidence="3">Belongs to the Ycf2 family.</text>
</comment>
<evidence type="ECO:0000313" key="28">
    <source>
        <dbReference type="Proteomes" id="UP000775213"/>
    </source>
</evidence>
<comment type="function">
    <text evidence="1">Probable ATPase of unknown function. Its presence in a non-photosynthetic plant (Epifagus virginiana) and experiments in tobacco indicate that it has an essential function which is probably not related to photosynthesis.</text>
</comment>
<evidence type="ECO:0000313" key="20">
    <source>
        <dbReference type="EMBL" id="KAH0447159.1"/>
    </source>
</evidence>
<dbReference type="EMBL" id="JAGFBR010000095">
    <property type="protein sequence ID" value="KAH0447373.1"/>
    <property type="molecule type" value="Genomic_DNA"/>
</dbReference>
<dbReference type="EMBL" id="JAGFBR010000137">
    <property type="protein sequence ID" value="KAH0446942.1"/>
    <property type="molecule type" value="Genomic_DNA"/>
</dbReference>
<dbReference type="PANTHER" id="PTHR33078:SF100">
    <property type="entry name" value="PROTEIN YCF2"/>
    <property type="match status" value="1"/>
</dbReference>
<evidence type="ECO:0000256" key="4">
    <source>
        <dbReference type="ARBA" id="ARBA00022640"/>
    </source>
</evidence>
<evidence type="ECO:0000313" key="21">
    <source>
        <dbReference type="EMBL" id="KAH0447373.1"/>
    </source>
</evidence>
<dbReference type="EMBL" id="JAGFBR010000204">
    <property type="protein sequence ID" value="KAH0446416.1"/>
    <property type="molecule type" value="Genomic_DNA"/>
</dbReference>
<evidence type="ECO:0000313" key="27">
    <source>
        <dbReference type="EMBL" id="KAH0447937.1"/>
    </source>
</evidence>
<proteinExistence type="inferred from homology"/>
<dbReference type="EMBL" id="JAGFBR010000642">
    <property type="protein sequence ID" value="KAH0440136.1"/>
    <property type="molecule type" value="Genomic_DNA"/>
</dbReference>
<keyword evidence="5" id="KW-0547">Nucleotide-binding</keyword>
<evidence type="ECO:0000259" key="7">
    <source>
        <dbReference type="Pfam" id="PF05695"/>
    </source>
</evidence>
<accession>A0AAV7FSP0</accession>
<dbReference type="InterPro" id="IPR056777">
    <property type="entry name" value="Ycf2_N"/>
</dbReference>
<evidence type="ECO:0000313" key="9">
    <source>
        <dbReference type="EMBL" id="KAH0438879.1"/>
    </source>
</evidence>
<evidence type="ECO:0000313" key="22">
    <source>
        <dbReference type="EMBL" id="KAH0447421.1"/>
    </source>
</evidence>
<evidence type="ECO:0000313" key="15">
    <source>
        <dbReference type="EMBL" id="KAH0446874.1"/>
    </source>
</evidence>
<name>A0AAV7FSP0_DENCH</name>
<evidence type="ECO:0000313" key="23">
    <source>
        <dbReference type="EMBL" id="KAH0447572.1"/>
    </source>
</evidence>
<evidence type="ECO:0000313" key="12">
    <source>
        <dbReference type="EMBL" id="KAH0446416.1"/>
    </source>
</evidence>
<evidence type="ECO:0000313" key="8">
    <source>
        <dbReference type="EMBL" id="KAH0438663.1"/>
    </source>
</evidence>
<dbReference type="EMBL" id="JAGFBR010000680">
    <property type="protein sequence ID" value="KAH0438663.1"/>
    <property type="molecule type" value="Genomic_DNA"/>
</dbReference>
<evidence type="ECO:0000313" key="17">
    <source>
        <dbReference type="EMBL" id="KAH0446942.1"/>
    </source>
</evidence>
<reference evidence="16" key="2">
    <citation type="submission" date="2021-03" db="EMBL/GenBank/DDBJ databases">
        <authorList>
            <person name="Zhang Y."/>
            <person name="Zhang G.-Q."/>
            <person name="Huang T."/>
            <person name="Niu S.-C."/>
            <person name="Liu Z.-J."/>
        </authorList>
    </citation>
    <scope>NUCLEOTIDE SEQUENCE</scope>
    <source>
        <strain evidence="16">Lindl</strain>
        <tissue evidence="16">Fresh leaves</tissue>
    </source>
</reference>
<evidence type="ECO:0000313" key="26">
    <source>
        <dbReference type="EMBL" id="KAH0447745.1"/>
    </source>
</evidence>
<evidence type="ECO:0000256" key="1">
    <source>
        <dbReference type="ARBA" id="ARBA00002329"/>
    </source>
</evidence>
<dbReference type="PANTHER" id="PTHR33078">
    <property type="entry name" value="PROTEIN YCF2-RELATED"/>
    <property type="match status" value="1"/>
</dbReference>
<gene>
    <name evidence="27" type="ORF">IEQ34_023230</name>
    <name evidence="26" type="ORF">IEQ34_023423</name>
    <name evidence="25" type="ORF">IEQ34_023453</name>
    <name evidence="24" type="ORF">IEQ34_023568</name>
    <name evidence="23" type="ORF">IEQ34_023577</name>
    <name evidence="22" type="ORF">IEQ34_023754</name>
    <name evidence="21" type="ORF">IEQ34_023796</name>
    <name evidence="20" type="ORF">IEQ34_024014</name>
    <name evidence="19" type="ORF">IEQ34_024055</name>
    <name evidence="18" type="ORF">IEQ34_024087</name>
    <name evidence="17" type="ORF">IEQ34_024230</name>
    <name evidence="16" type="ORF">IEQ34_024248</name>
    <name evidence="15" type="ORF">IEQ34_024288</name>
    <name evidence="14" type="ORF">IEQ34_024306</name>
    <name evidence="13" type="ORF">IEQ34_024651</name>
    <name evidence="12" type="ORF">IEQ34_024744</name>
    <name evidence="11" type="ORF">IEQ34_025683</name>
    <name evidence="10" type="ORF">IEQ34_025815</name>
    <name evidence="9" type="ORF">IEQ34_026011</name>
    <name evidence="8" type="ORF">IEQ34_026059</name>
</gene>
<comment type="subcellular location">
    <subcellularLocation>
        <location evidence="2">Plastid</location>
    </subcellularLocation>
</comment>
<dbReference type="EMBL" id="JAGFBR010000072">
    <property type="protein sequence ID" value="KAH0447712.1"/>
    <property type="molecule type" value="Genomic_DNA"/>
</dbReference>
<dbReference type="EMBL" id="JAGFBR010000066">
    <property type="protein sequence ID" value="KAH0447745.1"/>
    <property type="molecule type" value="Genomic_DNA"/>
</dbReference>
<dbReference type="EMBL" id="JAGFBR010000081">
    <property type="protein sequence ID" value="KAH0447606.1"/>
    <property type="molecule type" value="Genomic_DNA"/>
</dbReference>
<dbReference type="EMBL" id="JAGFBR010000139">
    <property type="protein sequence ID" value="KAH0446920.1"/>
    <property type="molecule type" value="Genomic_DNA"/>
</dbReference>
<evidence type="ECO:0000256" key="6">
    <source>
        <dbReference type="ARBA" id="ARBA00022840"/>
    </source>
</evidence>
<dbReference type="EMBL" id="JAGFBR010000671">
    <property type="protein sequence ID" value="KAH0438879.1"/>
    <property type="molecule type" value="Genomic_DNA"/>
</dbReference>
<sequence>MLGSSSIPSFSFFLLLDISFVYIFSLFPEPLTELEKIKSLMIPSYYISFRKLLDRYPTSELNPFWLKNLFLVVLEQLGDSLEEIRGSASGGNMLLGGGPAYGVKSIRSKKKYWKINLIDLVSIIPNPINRTFLRIGQF</sequence>
<evidence type="ECO:0000256" key="5">
    <source>
        <dbReference type="ARBA" id="ARBA00022741"/>
    </source>
</evidence>
<dbReference type="EMBL" id="JAGFBR010000117">
    <property type="protein sequence ID" value="KAH0447107.1"/>
    <property type="molecule type" value="Genomic_DNA"/>
</dbReference>
<evidence type="ECO:0000313" key="19">
    <source>
        <dbReference type="EMBL" id="KAH0447107.1"/>
    </source>
</evidence>
<keyword evidence="28" id="KW-1185">Reference proteome</keyword>
<protein>
    <recommendedName>
        <fullName evidence="7">Ycf2 N-terminal domain-containing protein</fullName>
    </recommendedName>
</protein>
<keyword evidence="4" id="KW-0934">Plastid</keyword>
<dbReference type="EMBL" id="JAGFBR010000037">
    <property type="protein sequence ID" value="KAH0447937.1"/>
    <property type="molecule type" value="Genomic_DNA"/>
</dbReference>
<dbReference type="EMBL" id="JAGFBR010000147">
    <property type="protein sequence ID" value="KAH0446861.1"/>
    <property type="molecule type" value="Genomic_DNA"/>
</dbReference>
<evidence type="ECO:0000313" key="11">
    <source>
        <dbReference type="EMBL" id="KAH0440136.1"/>
    </source>
</evidence>
<dbReference type="EMBL" id="JAGFBR010000145">
    <property type="protein sequence ID" value="KAH0446874.1"/>
    <property type="molecule type" value="Genomic_DNA"/>
</dbReference>
<organism evidence="16 28">
    <name type="scientific">Dendrobium chrysotoxum</name>
    <name type="common">Orchid</name>
    <dbReference type="NCBI Taxonomy" id="161865"/>
    <lineage>
        <taxon>Eukaryota</taxon>
        <taxon>Viridiplantae</taxon>
        <taxon>Streptophyta</taxon>
        <taxon>Embryophyta</taxon>
        <taxon>Tracheophyta</taxon>
        <taxon>Spermatophyta</taxon>
        <taxon>Magnoliopsida</taxon>
        <taxon>Liliopsida</taxon>
        <taxon>Asparagales</taxon>
        <taxon>Orchidaceae</taxon>
        <taxon>Epidendroideae</taxon>
        <taxon>Malaxideae</taxon>
        <taxon>Dendrobiinae</taxon>
        <taxon>Dendrobium</taxon>
    </lineage>
</organism>
<dbReference type="Pfam" id="PF05695">
    <property type="entry name" value="Ycf2"/>
    <property type="match status" value="1"/>
</dbReference>
<evidence type="ECO:0000313" key="25">
    <source>
        <dbReference type="EMBL" id="KAH0447712.1"/>
    </source>
</evidence>
<reference evidence="16 28" key="1">
    <citation type="journal article" date="2021" name="Hortic Res">
        <title>Chromosome-scale assembly of the Dendrobium chrysotoxum genome enhances the understanding of orchid evolution.</title>
        <authorList>
            <person name="Zhang Y."/>
            <person name="Zhang G.Q."/>
            <person name="Zhang D."/>
            <person name="Liu X.D."/>
            <person name="Xu X.Y."/>
            <person name="Sun W.H."/>
            <person name="Yu X."/>
            <person name="Zhu X."/>
            <person name="Wang Z.W."/>
            <person name="Zhao X."/>
            <person name="Zhong W.Y."/>
            <person name="Chen H."/>
            <person name="Yin W.L."/>
            <person name="Huang T."/>
            <person name="Niu S.C."/>
            <person name="Liu Z.J."/>
        </authorList>
    </citation>
    <scope>NUCLEOTIDE SEQUENCE [LARGE SCALE GENOMIC DNA]</scope>
    <source>
        <strain evidence="16">Lindl</strain>
    </source>
</reference>
<feature type="domain" description="Ycf2 N-terminal" evidence="7">
    <location>
        <begin position="20"/>
        <end position="131"/>
    </location>
</feature>
<evidence type="ECO:0000256" key="3">
    <source>
        <dbReference type="ARBA" id="ARBA00009361"/>
    </source>
</evidence>
<evidence type="ECO:0000313" key="13">
    <source>
        <dbReference type="EMBL" id="KAH0446508.1"/>
    </source>
</evidence>
<evidence type="ECO:0000313" key="14">
    <source>
        <dbReference type="EMBL" id="KAH0446861.1"/>
    </source>
</evidence>
<dbReference type="GO" id="GO:0005524">
    <property type="term" value="F:ATP binding"/>
    <property type="evidence" value="ECO:0007669"/>
    <property type="project" value="UniProtKB-KW"/>
</dbReference>
<evidence type="ECO:0000313" key="18">
    <source>
        <dbReference type="EMBL" id="KAH0447077.1"/>
    </source>
</evidence>
<dbReference type="EMBL" id="JAGFBR010000191">
    <property type="protein sequence ID" value="KAH0446508.1"/>
    <property type="molecule type" value="Genomic_DNA"/>
</dbReference>
<dbReference type="EMBL" id="JAGFBR010000092">
    <property type="protein sequence ID" value="KAH0447421.1"/>
    <property type="molecule type" value="Genomic_DNA"/>
</dbReference>
<dbReference type="EMBL" id="JAGFBR010000650">
    <property type="protein sequence ID" value="KAH0439733.1"/>
    <property type="molecule type" value="Genomic_DNA"/>
</dbReference>
<comment type="caution">
    <text evidence="16">The sequence shown here is derived from an EMBL/GenBank/DDBJ whole genome shotgun (WGS) entry which is preliminary data.</text>
</comment>
<evidence type="ECO:0000313" key="16">
    <source>
        <dbReference type="EMBL" id="KAH0446920.1"/>
    </source>
</evidence>
<evidence type="ECO:0000313" key="24">
    <source>
        <dbReference type="EMBL" id="KAH0447606.1"/>
    </source>
</evidence>
<dbReference type="EMBL" id="JAGFBR010000082">
    <property type="protein sequence ID" value="KAH0447572.1"/>
    <property type="molecule type" value="Genomic_DNA"/>
</dbReference>
<dbReference type="AlphaFoldDB" id="A0AAV7FSP0"/>
<dbReference type="Proteomes" id="UP000775213">
    <property type="component" value="Unassembled WGS sequence"/>
</dbReference>
<dbReference type="EMBL" id="JAGFBR010000120">
    <property type="protein sequence ID" value="KAH0447077.1"/>
    <property type="molecule type" value="Genomic_DNA"/>
</dbReference>
<dbReference type="GO" id="GO:0009536">
    <property type="term" value="C:plastid"/>
    <property type="evidence" value="ECO:0007669"/>
    <property type="project" value="UniProtKB-SubCell"/>
</dbReference>
<evidence type="ECO:0000313" key="10">
    <source>
        <dbReference type="EMBL" id="KAH0439733.1"/>
    </source>
</evidence>
<dbReference type="EMBL" id="JAGFBR010000114">
    <property type="protein sequence ID" value="KAH0447159.1"/>
    <property type="molecule type" value="Genomic_DNA"/>
</dbReference>
<evidence type="ECO:0000256" key="2">
    <source>
        <dbReference type="ARBA" id="ARBA00004474"/>
    </source>
</evidence>